<evidence type="ECO:0000313" key="3">
    <source>
        <dbReference type="Proteomes" id="UP000054495"/>
    </source>
</evidence>
<evidence type="ECO:0000256" key="1">
    <source>
        <dbReference type="SAM" id="MobiDB-lite"/>
    </source>
</evidence>
<protein>
    <submittedName>
        <fullName evidence="2">Uncharacterized protein</fullName>
    </submittedName>
</protein>
<evidence type="ECO:0000313" key="2">
    <source>
        <dbReference type="EMBL" id="EPB69540.1"/>
    </source>
</evidence>
<keyword evidence="3" id="KW-1185">Reference proteome</keyword>
<proteinExistence type="predicted"/>
<name>A0A0D6LBT1_9BILA</name>
<feature type="compositionally biased region" description="Low complexity" evidence="1">
    <location>
        <begin position="70"/>
        <end position="80"/>
    </location>
</feature>
<reference evidence="2 3" key="1">
    <citation type="submission" date="2013-05" db="EMBL/GenBank/DDBJ databases">
        <title>Draft genome of the parasitic nematode Anyclostoma ceylanicum.</title>
        <authorList>
            <person name="Mitreva M."/>
        </authorList>
    </citation>
    <scope>NUCLEOTIDE SEQUENCE [LARGE SCALE GENOMIC DNA]</scope>
</reference>
<accession>A0A0D6LBT1</accession>
<feature type="region of interest" description="Disordered" evidence="1">
    <location>
        <begin position="53"/>
        <end position="86"/>
    </location>
</feature>
<gene>
    <name evidence="2" type="ORF">ANCCEY_11368</name>
</gene>
<dbReference type="EMBL" id="KE125284">
    <property type="protein sequence ID" value="EPB69540.1"/>
    <property type="molecule type" value="Genomic_DNA"/>
</dbReference>
<dbReference type="Proteomes" id="UP000054495">
    <property type="component" value="Unassembled WGS sequence"/>
</dbReference>
<sequence>MVVEETRMGKNFGTLHIYKKENEITHQDGVLLWQRRVLAVLRSLSNDKKFDYHSHHKKLPKQTSERLTEAAQAGAARRAPIAPPST</sequence>
<organism evidence="2 3">
    <name type="scientific">Ancylostoma ceylanicum</name>
    <dbReference type="NCBI Taxonomy" id="53326"/>
    <lineage>
        <taxon>Eukaryota</taxon>
        <taxon>Metazoa</taxon>
        <taxon>Ecdysozoa</taxon>
        <taxon>Nematoda</taxon>
        <taxon>Chromadorea</taxon>
        <taxon>Rhabditida</taxon>
        <taxon>Rhabditina</taxon>
        <taxon>Rhabditomorpha</taxon>
        <taxon>Strongyloidea</taxon>
        <taxon>Ancylostomatidae</taxon>
        <taxon>Ancylostomatinae</taxon>
        <taxon>Ancylostoma</taxon>
    </lineage>
</organism>
<dbReference type="AlphaFoldDB" id="A0A0D6LBT1"/>